<evidence type="ECO:0000313" key="1">
    <source>
        <dbReference type="EMBL" id="GGH86470.1"/>
    </source>
</evidence>
<dbReference type="AlphaFoldDB" id="A0A8J3EPB5"/>
<evidence type="ECO:0000313" key="2">
    <source>
        <dbReference type="Proteomes" id="UP000656813"/>
    </source>
</evidence>
<reference evidence="1" key="1">
    <citation type="journal article" date="2014" name="Int. J. Syst. Evol. Microbiol.">
        <title>Complete genome sequence of Corynebacterium casei LMG S-19264T (=DSM 44701T), isolated from a smear-ripened cheese.</title>
        <authorList>
            <consortium name="US DOE Joint Genome Institute (JGI-PGF)"/>
            <person name="Walter F."/>
            <person name="Albersmeier A."/>
            <person name="Kalinowski J."/>
            <person name="Ruckert C."/>
        </authorList>
    </citation>
    <scope>NUCLEOTIDE SEQUENCE</scope>
    <source>
        <strain evidence="1">CGMCC 1.12777</strain>
    </source>
</reference>
<gene>
    <name evidence="1" type="ORF">GCM10007096_34250</name>
</gene>
<name>A0A8J3EPB5_9BACL</name>
<reference evidence="1" key="2">
    <citation type="submission" date="2020-09" db="EMBL/GenBank/DDBJ databases">
        <authorList>
            <person name="Sun Q."/>
            <person name="Zhou Y."/>
        </authorList>
    </citation>
    <scope>NUCLEOTIDE SEQUENCE</scope>
    <source>
        <strain evidence="1">CGMCC 1.12777</strain>
    </source>
</reference>
<organism evidence="1 2">
    <name type="scientific">Pullulanibacillus pueri</name>
    <dbReference type="NCBI Taxonomy" id="1437324"/>
    <lineage>
        <taxon>Bacteria</taxon>
        <taxon>Bacillati</taxon>
        <taxon>Bacillota</taxon>
        <taxon>Bacilli</taxon>
        <taxon>Bacillales</taxon>
        <taxon>Sporolactobacillaceae</taxon>
        <taxon>Pullulanibacillus</taxon>
    </lineage>
</organism>
<keyword evidence="2" id="KW-1185">Reference proteome</keyword>
<sequence length="56" mass="6264">MSSLAMSFFSNVGLDKITSGFPPRDGCFKIVTITIYLLFLDNLSFSMKKGNERLVL</sequence>
<comment type="caution">
    <text evidence="1">The sequence shown here is derived from an EMBL/GenBank/DDBJ whole genome shotgun (WGS) entry which is preliminary data.</text>
</comment>
<dbReference type="EMBL" id="BMFV01000033">
    <property type="protein sequence ID" value="GGH86470.1"/>
    <property type="molecule type" value="Genomic_DNA"/>
</dbReference>
<proteinExistence type="predicted"/>
<dbReference type="Proteomes" id="UP000656813">
    <property type="component" value="Unassembled WGS sequence"/>
</dbReference>
<accession>A0A8J3EPB5</accession>
<protein>
    <submittedName>
        <fullName evidence="1">Uncharacterized protein</fullName>
    </submittedName>
</protein>